<reference evidence="2 3" key="1">
    <citation type="journal article" date="2017" name="BMC Genomics">
        <title>Whole-genome assembly of Babesia ovata and comparative genomics between closely related pathogens.</title>
        <authorList>
            <person name="Yamagishi J."/>
            <person name="Asada M."/>
            <person name="Hakimi H."/>
            <person name="Tanaka T.Q."/>
            <person name="Sugimoto C."/>
            <person name="Kawazu S."/>
        </authorList>
    </citation>
    <scope>NUCLEOTIDE SEQUENCE [LARGE SCALE GENOMIC DNA]</scope>
    <source>
        <strain evidence="2 3">Miyake</strain>
    </source>
</reference>
<keyword evidence="2" id="KW-0808">Transferase</keyword>
<evidence type="ECO:0000313" key="3">
    <source>
        <dbReference type="Proteomes" id="UP000236319"/>
    </source>
</evidence>
<dbReference type="GO" id="GO:0016740">
    <property type="term" value="F:transferase activity"/>
    <property type="evidence" value="ECO:0007669"/>
    <property type="project" value="UniProtKB-KW"/>
</dbReference>
<name>A0A2H6KGC4_9APIC</name>
<evidence type="ECO:0000313" key="2">
    <source>
        <dbReference type="EMBL" id="GBE62031.1"/>
    </source>
</evidence>
<dbReference type="GeneID" id="39875801"/>
<dbReference type="Proteomes" id="UP000236319">
    <property type="component" value="Unassembled WGS sequence"/>
</dbReference>
<gene>
    <name evidence="2" type="ORF">BOVATA_035240</name>
</gene>
<keyword evidence="3" id="KW-1185">Reference proteome</keyword>
<dbReference type="EMBL" id="BDSA01000004">
    <property type="protein sequence ID" value="GBE62031.1"/>
    <property type="molecule type" value="Genomic_DNA"/>
</dbReference>
<comment type="caution">
    <text evidence="2">The sequence shown here is derived from an EMBL/GenBank/DDBJ whole genome shotgun (WGS) entry which is preliminary data.</text>
</comment>
<feature type="region of interest" description="Disordered" evidence="1">
    <location>
        <begin position="1"/>
        <end position="38"/>
    </location>
</feature>
<accession>A0A2H6KGC4</accession>
<dbReference type="RefSeq" id="XP_028868274.1">
    <property type="nucleotide sequence ID" value="XM_029012441.1"/>
</dbReference>
<dbReference type="AlphaFoldDB" id="A0A2H6KGC4"/>
<sequence length="90" mass="9665">MGSQRDELKMNSCAGEKRPTNLATSTSIGANKDIQKSQKPLGKLPKSLCVLSLILFFTPVVFKYMDLSSPPGISPLDNGINGIRVAEGDK</sequence>
<evidence type="ECO:0000256" key="1">
    <source>
        <dbReference type="SAM" id="MobiDB-lite"/>
    </source>
</evidence>
<proteinExistence type="predicted"/>
<dbReference type="VEuPathDB" id="PiroplasmaDB:BOVATA_035240"/>
<feature type="compositionally biased region" description="Basic and acidic residues" evidence="1">
    <location>
        <begin position="1"/>
        <end position="19"/>
    </location>
</feature>
<organism evidence="2 3">
    <name type="scientific">Babesia ovata</name>
    <dbReference type="NCBI Taxonomy" id="189622"/>
    <lineage>
        <taxon>Eukaryota</taxon>
        <taxon>Sar</taxon>
        <taxon>Alveolata</taxon>
        <taxon>Apicomplexa</taxon>
        <taxon>Aconoidasida</taxon>
        <taxon>Piroplasmida</taxon>
        <taxon>Babesiidae</taxon>
        <taxon>Babesia</taxon>
    </lineage>
</organism>
<protein>
    <submittedName>
        <fullName evidence="2">Glutathione S-transferase, putative</fullName>
    </submittedName>
</protein>